<dbReference type="EMBL" id="KZ819755">
    <property type="protein sequence ID" value="PWN52836.1"/>
    <property type="molecule type" value="Genomic_DNA"/>
</dbReference>
<accession>A0ACD0P463</accession>
<protein>
    <submittedName>
        <fullName evidence="1">Uncharacterized protein</fullName>
    </submittedName>
</protein>
<evidence type="ECO:0000313" key="2">
    <source>
        <dbReference type="Proteomes" id="UP000245626"/>
    </source>
</evidence>
<gene>
    <name evidence="1" type="ORF">IE53DRAFT_246186</name>
</gene>
<dbReference type="Proteomes" id="UP000245626">
    <property type="component" value="Unassembled WGS sequence"/>
</dbReference>
<keyword evidence="2" id="KW-1185">Reference proteome</keyword>
<evidence type="ECO:0000313" key="1">
    <source>
        <dbReference type="EMBL" id="PWN52836.1"/>
    </source>
</evidence>
<sequence>MPSNPEEETTPHPILFLFLLDPPVFSLSLSLSPSSTLRTKAPLVSPEPRSVDLTQRILHDSPSLIPPPDLSDLVIPGRIHNLLHHLASRIDLAYIHICICIRFFRFLLLIHVEIATCPLFFLYVRKLGRRAPALGFAPFLCTL</sequence>
<name>A0ACD0P463_9BASI</name>
<organism evidence="1 2">
    <name type="scientific">Violaceomyces palustris</name>
    <dbReference type="NCBI Taxonomy" id="1673888"/>
    <lineage>
        <taxon>Eukaryota</taxon>
        <taxon>Fungi</taxon>
        <taxon>Dikarya</taxon>
        <taxon>Basidiomycota</taxon>
        <taxon>Ustilaginomycotina</taxon>
        <taxon>Ustilaginomycetes</taxon>
        <taxon>Violaceomycetales</taxon>
        <taxon>Violaceomycetaceae</taxon>
        <taxon>Violaceomyces</taxon>
    </lineage>
</organism>
<proteinExistence type="predicted"/>
<reference evidence="1 2" key="1">
    <citation type="journal article" date="2018" name="Mol. Biol. Evol.">
        <title>Broad Genomic Sampling Reveals a Smut Pathogenic Ancestry of the Fungal Clade Ustilaginomycotina.</title>
        <authorList>
            <person name="Kijpornyongpan T."/>
            <person name="Mondo S.J."/>
            <person name="Barry K."/>
            <person name="Sandor L."/>
            <person name="Lee J."/>
            <person name="Lipzen A."/>
            <person name="Pangilinan J."/>
            <person name="LaButti K."/>
            <person name="Hainaut M."/>
            <person name="Henrissat B."/>
            <person name="Grigoriev I.V."/>
            <person name="Spatafora J.W."/>
            <person name="Aime M.C."/>
        </authorList>
    </citation>
    <scope>NUCLEOTIDE SEQUENCE [LARGE SCALE GENOMIC DNA]</scope>
    <source>
        <strain evidence="1 2">SA 807</strain>
    </source>
</reference>